<feature type="compositionally biased region" description="Basic and acidic residues" evidence="1">
    <location>
        <begin position="163"/>
        <end position="175"/>
    </location>
</feature>
<name>A0A0M9WBW9_9EURO</name>
<feature type="compositionally biased region" description="Basic and acidic residues" evidence="1">
    <location>
        <begin position="210"/>
        <end position="226"/>
    </location>
</feature>
<feature type="compositionally biased region" description="Basic and acidic residues" evidence="1">
    <location>
        <begin position="185"/>
        <end position="194"/>
    </location>
</feature>
<protein>
    <recommendedName>
        <fullName evidence="4">Urease accessory protein UreD</fullName>
    </recommendedName>
</protein>
<feature type="compositionally biased region" description="Basic residues" evidence="1">
    <location>
        <begin position="250"/>
        <end position="263"/>
    </location>
</feature>
<feature type="region of interest" description="Disordered" evidence="1">
    <location>
        <begin position="248"/>
        <end position="301"/>
    </location>
</feature>
<feature type="compositionally biased region" description="Basic residues" evidence="1">
    <location>
        <begin position="56"/>
        <end position="66"/>
    </location>
</feature>
<dbReference type="OrthoDB" id="5876637at2759"/>
<evidence type="ECO:0000313" key="2">
    <source>
        <dbReference type="EMBL" id="KOS38949.1"/>
    </source>
</evidence>
<organism evidence="2 3">
    <name type="scientific">Penicillium nordicum</name>
    <dbReference type="NCBI Taxonomy" id="229535"/>
    <lineage>
        <taxon>Eukaryota</taxon>
        <taxon>Fungi</taxon>
        <taxon>Dikarya</taxon>
        <taxon>Ascomycota</taxon>
        <taxon>Pezizomycotina</taxon>
        <taxon>Eurotiomycetes</taxon>
        <taxon>Eurotiomycetidae</taxon>
        <taxon>Eurotiales</taxon>
        <taxon>Aspergillaceae</taxon>
        <taxon>Penicillium</taxon>
    </lineage>
</organism>
<evidence type="ECO:0008006" key="4">
    <source>
        <dbReference type="Google" id="ProtNLM"/>
    </source>
</evidence>
<dbReference type="AlphaFoldDB" id="A0A0M9WBW9"/>
<feature type="compositionally biased region" description="Basic and acidic residues" evidence="1">
    <location>
        <begin position="279"/>
        <end position="294"/>
    </location>
</feature>
<dbReference type="PANTHER" id="PTHR40644">
    <property type="entry name" value="UPF0653 PROTEIN C607.02C"/>
    <property type="match status" value="1"/>
</dbReference>
<evidence type="ECO:0000313" key="3">
    <source>
        <dbReference type="Proteomes" id="UP000037696"/>
    </source>
</evidence>
<proteinExistence type="predicted"/>
<reference evidence="2 3" key="1">
    <citation type="submission" date="2015-08" db="EMBL/GenBank/DDBJ databases">
        <title>Genome sequencing of Penicillium nordicum.</title>
        <authorList>
            <person name="Nguyen H.D."/>
            <person name="Seifert K.A."/>
        </authorList>
    </citation>
    <scope>NUCLEOTIDE SEQUENCE [LARGE SCALE GENOMIC DNA]</scope>
    <source>
        <strain evidence="2 3">DAOMC 185683</strain>
    </source>
</reference>
<dbReference type="EMBL" id="LHQQ01000227">
    <property type="protein sequence ID" value="KOS38949.1"/>
    <property type="molecule type" value="Genomic_DNA"/>
</dbReference>
<accession>A0A0M9WBW9</accession>
<dbReference type="PANTHER" id="PTHR40644:SF1">
    <property type="entry name" value="UPF0653 PROTEIN C607.02C"/>
    <property type="match status" value="1"/>
</dbReference>
<sequence length="357" mass="40653">MKKVPPTTPTLQSSTAKPPKMPHKHKRRGEADKEDFNLAPSEIAKALPVRDLVKPKLGKNGKKLKNQSKDQNQSANKAPTHRLKNVTEDDTPKAFRRLMQYQQTGRRAPSGLETGERPNKRKRNATEDASTSSKKPAKAAETQKPKPSAKEKAEMPKIMPGERLAEFVARVDREMPLSQMTKSVKSGDAKDKEQRKRTKHEKHLLRLQKGWREEDAKIKEREQEEREEREDDMEVELRQWKEWEIEAAGGKKKAAVKKNKKKGANANGDADSGDDDPDPWAKLKKRDEERKRNPFEVAKAPPQLVKPREIFKVRGGAKVDVANVPAAVGSLRRREELAGERKNIVEEYRKLMAAKRQ</sequence>
<evidence type="ECO:0000256" key="1">
    <source>
        <dbReference type="SAM" id="MobiDB-lite"/>
    </source>
</evidence>
<dbReference type="Proteomes" id="UP000037696">
    <property type="component" value="Unassembled WGS sequence"/>
</dbReference>
<feature type="region of interest" description="Disordered" evidence="1">
    <location>
        <begin position="1"/>
        <end position="236"/>
    </location>
</feature>
<gene>
    <name evidence="2" type="ORF">ACN38_g10225</name>
</gene>
<feature type="compositionally biased region" description="Basic residues" evidence="1">
    <location>
        <begin position="195"/>
        <end position="206"/>
    </location>
</feature>
<comment type="caution">
    <text evidence="2">The sequence shown here is derived from an EMBL/GenBank/DDBJ whole genome shotgun (WGS) entry which is preliminary data.</text>
</comment>
<feature type="compositionally biased region" description="Basic and acidic residues" evidence="1">
    <location>
        <begin position="141"/>
        <end position="155"/>
    </location>
</feature>
<keyword evidence="3" id="KW-1185">Reference proteome</keyword>